<dbReference type="Proteomes" id="UP000814128">
    <property type="component" value="Unassembled WGS sequence"/>
</dbReference>
<comment type="caution">
    <text evidence="1">The sequence shown here is derived from an EMBL/GenBank/DDBJ whole genome shotgun (WGS) entry which is preliminary data.</text>
</comment>
<gene>
    <name evidence="1" type="ORF">K488DRAFT_40602</name>
</gene>
<evidence type="ECO:0000313" key="1">
    <source>
        <dbReference type="EMBL" id="KAI0036695.1"/>
    </source>
</evidence>
<organism evidence="1 2">
    <name type="scientific">Vararia minispora EC-137</name>
    <dbReference type="NCBI Taxonomy" id="1314806"/>
    <lineage>
        <taxon>Eukaryota</taxon>
        <taxon>Fungi</taxon>
        <taxon>Dikarya</taxon>
        <taxon>Basidiomycota</taxon>
        <taxon>Agaricomycotina</taxon>
        <taxon>Agaricomycetes</taxon>
        <taxon>Russulales</taxon>
        <taxon>Lachnocladiaceae</taxon>
        <taxon>Vararia</taxon>
    </lineage>
</organism>
<name>A0ACB8QYG3_9AGAM</name>
<dbReference type="EMBL" id="MU273469">
    <property type="protein sequence ID" value="KAI0036695.1"/>
    <property type="molecule type" value="Genomic_DNA"/>
</dbReference>
<reference evidence="1" key="2">
    <citation type="journal article" date="2022" name="New Phytol.">
        <title>Evolutionary transition to the ectomycorrhizal habit in the genomes of a hyperdiverse lineage of mushroom-forming fungi.</title>
        <authorList>
            <person name="Looney B."/>
            <person name="Miyauchi S."/>
            <person name="Morin E."/>
            <person name="Drula E."/>
            <person name="Courty P.E."/>
            <person name="Kohler A."/>
            <person name="Kuo A."/>
            <person name="LaButti K."/>
            <person name="Pangilinan J."/>
            <person name="Lipzen A."/>
            <person name="Riley R."/>
            <person name="Andreopoulos W."/>
            <person name="He G."/>
            <person name="Johnson J."/>
            <person name="Nolan M."/>
            <person name="Tritt A."/>
            <person name="Barry K.W."/>
            <person name="Grigoriev I.V."/>
            <person name="Nagy L.G."/>
            <person name="Hibbett D."/>
            <person name="Henrissat B."/>
            <person name="Matheny P.B."/>
            <person name="Labbe J."/>
            <person name="Martin F.M."/>
        </authorList>
    </citation>
    <scope>NUCLEOTIDE SEQUENCE</scope>
    <source>
        <strain evidence="1">EC-137</strain>
    </source>
</reference>
<protein>
    <submittedName>
        <fullName evidence="1">Uncharacterized protein</fullName>
    </submittedName>
</protein>
<accession>A0ACB8QYG3</accession>
<keyword evidence="2" id="KW-1185">Reference proteome</keyword>
<sequence>MVSGLWTVTTIVHVFLWLVFLCMLALSFGLVSSQAVRNSRTHSISNNANVIVIGVSYTVVIFISILICINRRISIFRRLQKLQKANATRVVSEAPKAVVDFIRQEYARSTLIAYQSIPKDVVQEGWGRPNSAHAGVQFRRAMLDTISELDELARLVIPHQPQLRPSERMLSHFRFIAPLLPKYEDGLSPLHYYDSAIQLARYSEREPTEREYEIVLNAVKVIREM</sequence>
<proteinExistence type="predicted"/>
<evidence type="ECO:0000313" key="2">
    <source>
        <dbReference type="Proteomes" id="UP000814128"/>
    </source>
</evidence>
<reference evidence="1" key="1">
    <citation type="submission" date="2021-02" db="EMBL/GenBank/DDBJ databases">
        <authorList>
            <consortium name="DOE Joint Genome Institute"/>
            <person name="Ahrendt S."/>
            <person name="Looney B.P."/>
            <person name="Miyauchi S."/>
            <person name="Morin E."/>
            <person name="Drula E."/>
            <person name="Courty P.E."/>
            <person name="Chicoki N."/>
            <person name="Fauchery L."/>
            <person name="Kohler A."/>
            <person name="Kuo A."/>
            <person name="Labutti K."/>
            <person name="Pangilinan J."/>
            <person name="Lipzen A."/>
            <person name="Riley R."/>
            <person name="Andreopoulos W."/>
            <person name="He G."/>
            <person name="Johnson J."/>
            <person name="Barry K.W."/>
            <person name="Grigoriev I.V."/>
            <person name="Nagy L."/>
            <person name="Hibbett D."/>
            <person name="Henrissat B."/>
            <person name="Matheny P.B."/>
            <person name="Labbe J."/>
            <person name="Martin F."/>
        </authorList>
    </citation>
    <scope>NUCLEOTIDE SEQUENCE</scope>
    <source>
        <strain evidence="1">EC-137</strain>
    </source>
</reference>